<evidence type="ECO:0000313" key="7">
    <source>
        <dbReference type="EMBL" id="ETI67422.1"/>
    </source>
</evidence>
<dbReference type="AlphaFoldDB" id="A0AB94IK91"/>
<proteinExistence type="inferred from homology"/>
<comment type="subcellular location">
    <subcellularLocation>
        <location evidence="1">Membrane</location>
        <topology evidence="1">Single-pass membrane protein</topology>
    </subcellularLocation>
</comment>
<evidence type="ECO:0000256" key="2">
    <source>
        <dbReference type="ARBA" id="ARBA00010221"/>
    </source>
</evidence>
<dbReference type="Pfam" id="PF09680">
    <property type="entry name" value="YjcZ_2"/>
    <property type="match status" value="1"/>
</dbReference>
<evidence type="ECO:0000313" key="8">
    <source>
        <dbReference type="Proteomes" id="UP000018877"/>
    </source>
</evidence>
<dbReference type="Proteomes" id="UP000018877">
    <property type="component" value="Unassembled WGS sequence"/>
</dbReference>
<accession>A0AB94IK91</accession>
<dbReference type="EMBL" id="ALAN01000096">
    <property type="protein sequence ID" value="ETI67422.1"/>
    <property type="molecule type" value="Genomic_DNA"/>
</dbReference>
<organism evidence="7 8">
    <name type="scientific">Neobacillus vireti LMG 21834</name>
    <dbReference type="NCBI Taxonomy" id="1131730"/>
    <lineage>
        <taxon>Bacteria</taxon>
        <taxon>Bacillati</taxon>
        <taxon>Bacillota</taxon>
        <taxon>Bacilli</taxon>
        <taxon>Bacillales</taxon>
        <taxon>Bacillaceae</taxon>
        <taxon>Neobacillus</taxon>
    </lineage>
</organism>
<evidence type="ECO:0000256" key="6">
    <source>
        <dbReference type="SAM" id="Phobius"/>
    </source>
</evidence>
<gene>
    <name evidence="7" type="ORF">BAVI_17712</name>
</gene>
<feature type="transmembrane region" description="Helical" evidence="6">
    <location>
        <begin position="52"/>
        <end position="71"/>
    </location>
</feature>
<keyword evidence="3 6" id="KW-0812">Transmembrane</keyword>
<protein>
    <recommendedName>
        <fullName evidence="9">YjcZ family sporulation protein</fullName>
    </recommendedName>
</protein>
<sequence>MDNAFPIPNAIPIPNALPITSGVNFIPQPPLSYSYAAPVYADCFPARGCGDFIIIVVLFILLIIVGAVCFCG</sequence>
<comment type="similarity">
    <text evidence="2">Belongs to the SscA family.</text>
</comment>
<reference evidence="7 8" key="1">
    <citation type="journal article" date="2014" name="Environ. Microbiol.">
        <title>The nitrate-ammonifying and nosZ-carrying bacterium Bacillus vireti is a potent source and sink for nitric and nitrous oxide under high nitrate conditions.</title>
        <authorList>
            <person name="Mania D."/>
            <person name="Heylen K."/>
            <person name="van Spanning R.J."/>
            <person name="Frostegard A."/>
        </authorList>
    </citation>
    <scope>NUCLEOTIDE SEQUENCE [LARGE SCALE GENOMIC DNA]</scope>
    <source>
        <strain evidence="7 8">LMG 21834</strain>
    </source>
</reference>
<evidence type="ECO:0008006" key="9">
    <source>
        <dbReference type="Google" id="ProtNLM"/>
    </source>
</evidence>
<evidence type="ECO:0000256" key="1">
    <source>
        <dbReference type="ARBA" id="ARBA00004167"/>
    </source>
</evidence>
<keyword evidence="5 6" id="KW-0472">Membrane</keyword>
<evidence type="ECO:0000256" key="5">
    <source>
        <dbReference type="ARBA" id="ARBA00023136"/>
    </source>
</evidence>
<evidence type="ECO:0000256" key="4">
    <source>
        <dbReference type="ARBA" id="ARBA00022989"/>
    </source>
</evidence>
<dbReference type="InterPro" id="IPR010070">
    <property type="entry name" value="YjcZ-like"/>
</dbReference>
<comment type="caution">
    <text evidence="7">The sequence shown here is derived from an EMBL/GenBank/DDBJ whole genome shotgun (WGS) entry which is preliminary data.</text>
</comment>
<dbReference type="NCBIfam" id="TIGR01732">
    <property type="entry name" value="tiny_TM_bacill"/>
    <property type="match status" value="1"/>
</dbReference>
<dbReference type="RefSeq" id="WP_024029720.1">
    <property type="nucleotide sequence ID" value="NZ_ALAN01000096.1"/>
</dbReference>
<dbReference type="GO" id="GO:0016020">
    <property type="term" value="C:membrane"/>
    <property type="evidence" value="ECO:0007669"/>
    <property type="project" value="UniProtKB-SubCell"/>
</dbReference>
<keyword evidence="4 6" id="KW-1133">Transmembrane helix</keyword>
<name>A0AB94IK91_9BACI</name>
<keyword evidence="8" id="KW-1185">Reference proteome</keyword>
<evidence type="ECO:0000256" key="3">
    <source>
        <dbReference type="ARBA" id="ARBA00022692"/>
    </source>
</evidence>